<dbReference type="InterPro" id="IPR002298">
    <property type="entry name" value="DNA_polymerase_A"/>
</dbReference>
<organism evidence="2 3">
    <name type="scientific">Tautonia plasticadhaerens</name>
    <dbReference type="NCBI Taxonomy" id="2527974"/>
    <lineage>
        <taxon>Bacteria</taxon>
        <taxon>Pseudomonadati</taxon>
        <taxon>Planctomycetota</taxon>
        <taxon>Planctomycetia</taxon>
        <taxon>Isosphaerales</taxon>
        <taxon>Isosphaeraceae</taxon>
        <taxon>Tautonia</taxon>
    </lineage>
</organism>
<evidence type="ECO:0000313" key="3">
    <source>
        <dbReference type="Proteomes" id="UP000317835"/>
    </source>
</evidence>
<dbReference type="SUPFAM" id="SSF56672">
    <property type="entry name" value="DNA/RNA polymerases"/>
    <property type="match status" value="1"/>
</dbReference>
<name>A0A518HEG4_9BACT</name>
<dbReference type="GO" id="GO:0006302">
    <property type="term" value="P:double-strand break repair"/>
    <property type="evidence" value="ECO:0007669"/>
    <property type="project" value="TreeGrafter"/>
</dbReference>
<dbReference type="InterPro" id="IPR043502">
    <property type="entry name" value="DNA/RNA_pol_sf"/>
</dbReference>
<dbReference type="Gene3D" id="3.30.70.370">
    <property type="match status" value="1"/>
</dbReference>
<proteinExistence type="predicted"/>
<accession>A0A518HEG4</accession>
<dbReference type="Proteomes" id="UP000317835">
    <property type="component" value="Plasmid pElP_1"/>
</dbReference>
<evidence type="ECO:0000259" key="1">
    <source>
        <dbReference type="SMART" id="SM00482"/>
    </source>
</evidence>
<dbReference type="PANTHER" id="PTHR10133">
    <property type="entry name" value="DNA POLYMERASE I"/>
    <property type="match status" value="1"/>
</dbReference>
<gene>
    <name evidence="2" type="primary">polA</name>
    <name evidence="2" type="ORF">ElP_71910</name>
</gene>
<keyword evidence="2" id="KW-0548">Nucleotidyltransferase</keyword>
<dbReference type="EMBL" id="CP036427">
    <property type="protein sequence ID" value="QDV39227.1"/>
    <property type="molecule type" value="Genomic_DNA"/>
</dbReference>
<dbReference type="KEGG" id="tpla:ElP_71910"/>
<sequence length="395" mass="43660">MERAGIPVHHPLLARLRARWPVLRASLIERVDRDYGVFAGPTFREARWEAWVRSRGIAWPAHESGGLALDDNFRAMAVAHPEVAPMWELRKTLNKLRVDRLAVGRDGRNRTPLRPFASKTGRNQPSTSRFIFGGPAWVRSLIIPEPGQALAHIDYAQQEFGIAAALSGDAAMMAAYASGDPYLGFAGQAGAVPSGATGETHSEQRERFKLCALGIQYGMGARALALLIGGTEGQARELIDSHKTVYRRYWDWSRATEREARSSGLMQSIFGWRLNVREHTRAGTIRNFPLQANGAEILRLACCLLMERGILVCAPIHDAVLIEGPADQIDEVVAAGQETMAEAARIVLGGFPLRSDARVVRYPHRYMDERGTRFWEEVCGIMAETRTCAMSGEGT</sequence>
<evidence type="ECO:0000313" key="2">
    <source>
        <dbReference type="EMBL" id="QDV39227.1"/>
    </source>
</evidence>
<dbReference type="Gene3D" id="1.10.150.20">
    <property type="entry name" value="5' to 3' exonuclease, C-terminal subdomain"/>
    <property type="match status" value="1"/>
</dbReference>
<dbReference type="GO" id="GO:0003887">
    <property type="term" value="F:DNA-directed DNA polymerase activity"/>
    <property type="evidence" value="ECO:0007669"/>
    <property type="project" value="UniProtKB-EC"/>
</dbReference>
<dbReference type="GO" id="GO:0003677">
    <property type="term" value="F:DNA binding"/>
    <property type="evidence" value="ECO:0007669"/>
    <property type="project" value="InterPro"/>
</dbReference>
<dbReference type="InterPro" id="IPR001098">
    <property type="entry name" value="DNA-dir_DNA_pol_A_palm_dom"/>
</dbReference>
<feature type="domain" description="DNA-directed DNA polymerase family A palm" evidence="1">
    <location>
        <begin position="138"/>
        <end position="328"/>
    </location>
</feature>
<dbReference type="AlphaFoldDB" id="A0A518HEG4"/>
<dbReference type="PANTHER" id="PTHR10133:SF62">
    <property type="entry name" value="DNA POLYMERASE THETA"/>
    <property type="match status" value="1"/>
</dbReference>
<dbReference type="GO" id="GO:0006261">
    <property type="term" value="P:DNA-templated DNA replication"/>
    <property type="evidence" value="ECO:0007669"/>
    <property type="project" value="InterPro"/>
</dbReference>
<keyword evidence="2" id="KW-0808">Transferase</keyword>
<reference evidence="2 3" key="1">
    <citation type="submission" date="2019-02" db="EMBL/GenBank/DDBJ databases">
        <title>Deep-cultivation of Planctomycetes and their phenomic and genomic characterization uncovers novel biology.</title>
        <authorList>
            <person name="Wiegand S."/>
            <person name="Jogler M."/>
            <person name="Boedeker C."/>
            <person name="Pinto D."/>
            <person name="Vollmers J."/>
            <person name="Rivas-Marin E."/>
            <person name="Kohn T."/>
            <person name="Peeters S.H."/>
            <person name="Heuer A."/>
            <person name="Rast P."/>
            <person name="Oberbeckmann S."/>
            <person name="Bunk B."/>
            <person name="Jeske O."/>
            <person name="Meyerdierks A."/>
            <person name="Storesund J.E."/>
            <person name="Kallscheuer N."/>
            <person name="Luecker S."/>
            <person name="Lage O.M."/>
            <person name="Pohl T."/>
            <person name="Merkel B.J."/>
            <person name="Hornburger P."/>
            <person name="Mueller R.-W."/>
            <person name="Bruemmer F."/>
            <person name="Labrenz M."/>
            <person name="Spormann A.M."/>
            <person name="Op den Camp H."/>
            <person name="Overmann J."/>
            <person name="Amann R."/>
            <person name="Jetten M.S.M."/>
            <person name="Mascher T."/>
            <person name="Medema M.H."/>
            <person name="Devos D.P."/>
            <person name="Kaster A.-K."/>
            <person name="Ovreas L."/>
            <person name="Rohde M."/>
            <person name="Galperin M.Y."/>
            <person name="Jogler C."/>
        </authorList>
    </citation>
    <scope>NUCLEOTIDE SEQUENCE [LARGE SCALE GENOMIC DNA]</scope>
    <source>
        <strain evidence="2 3">ElP</strain>
        <plasmid evidence="3">pelp_1</plasmid>
    </source>
</reference>
<geneLocation type="plasmid" evidence="3">
    <name>pelp_1</name>
</geneLocation>
<dbReference type="Pfam" id="PF00476">
    <property type="entry name" value="DNA_pol_A"/>
    <property type="match status" value="1"/>
</dbReference>
<dbReference type="SMART" id="SM00482">
    <property type="entry name" value="POLAc"/>
    <property type="match status" value="1"/>
</dbReference>
<protein>
    <submittedName>
        <fullName evidence="2">DNA polymerase I, thermostable</fullName>
        <ecNumber evidence="2">2.7.7.7</ecNumber>
    </submittedName>
</protein>
<keyword evidence="2" id="KW-0614">Plasmid</keyword>
<dbReference type="EC" id="2.7.7.7" evidence="2"/>
<keyword evidence="3" id="KW-1185">Reference proteome</keyword>